<accession>A0AB33WLR3</accession>
<dbReference type="EMBL" id="AHOT01000027">
    <property type="protein sequence ID" value="EIM14028.1"/>
    <property type="molecule type" value="Genomic_DNA"/>
</dbReference>
<comment type="caution">
    <text evidence="1">The sequence shown here is derived from an EMBL/GenBank/DDBJ whole genome shotgun (WGS) entry which is preliminary data.</text>
</comment>
<reference evidence="1 2" key="1">
    <citation type="journal article" date="2012" name="PLoS Genet.">
        <title>Comparative Genomics of Plant-Associated Pseudomonas spp.: Insights into Diversity and Inheritance of Traits Involved in Multitrophic Interactions.</title>
        <authorList>
            <person name="Loper J.E."/>
            <person name="Hassan K.A."/>
            <person name="Mavrodi D.V."/>
            <person name="Davis E.W.II."/>
            <person name="Lim C.K."/>
            <person name="Shaffer B.T."/>
            <person name="Elbourne L.D."/>
            <person name="Stockwell V.O."/>
            <person name="Hartney S.L."/>
            <person name="Breakwell K."/>
            <person name="Henkels M.D."/>
            <person name="Tetu S.G."/>
            <person name="Rangel L.I."/>
            <person name="Kidarsa T.A."/>
            <person name="Wilson N.L."/>
            <person name="van de Mortel J.E."/>
            <person name="Song C."/>
            <person name="Blumhagen R."/>
            <person name="Radune D."/>
            <person name="Hostetler J.B."/>
            <person name="Brinkac L.M."/>
            <person name="Durkin A.S."/>
            <person name="Kluepfel D.A."/>
            <person name="Wechter W.P."/>
            <person name="Anderson A.J."/>
            <person name="Kim Y.C."/>
            <person name="Pierson L.S.III."/>
            <person name="Pierson E.A."/>
            <person name="Lindow S.E."/>
            <person name="Kobayashi D.Y."/>
            <person name="Raaijmakers J.M."/>
            <person name="Weller D.M."/>
            <person name="Thomashow L.S."/>
            <person name="Allen A.E."/>
            <person name="Paulsen I.T."/>
        </authorList>
    </citation>
    <scope>NUCLEOTIDE SEQUENCE [LARGE SCALE GENOMIC DNA]</scope>
    <source>
        <strain evidence="1 2">O6</strain>
    </source>
</reference>
<gene>
    <name evidence="1" type="ORF">PchlO6_2163</name>
</gene>
<evidence type="ECO:0000313" key="1">
    <source>
        <dbReference type="EMBL" id="EIM14028.1"/>
    </source>
</evidence>
<evidence type="ECO:0000313" key="2">
    <source>
        <dbReference type="Proteomes" id="UP000003790"/>
    </source>
</evidence>
<protein>
    <submittedName>
        <fullName evidence="1">Uncharacterized protein</fullName>
    </submittedName>
</protein>
<dbReference type="AlphaFoldDB" id="A0AB33WLR3"/>
<dbReference type="RefSeq" id="WP_009048059.1">
    <property type="nucleotide sequence ID" value="NZ_CM001490.1"/>
</dbReference>
<name>A0AB33WLR3_9PSED</name>
<sequence>MQPSQRYMLTIHDLFTIHGGILCGADAEVEILDDGIEIDRMKFSGMCRSVEGYSRSYAGKPGLTATLVSGPGRIRFRVANTPEITPVE</sequence>
<proteinExistence type="predicted"/>
<dbReference type="Proteomes" id="UP000003790">
    <property type="component" value="Chromosome"/>
</dbReference>
<organism evidence="1 2">
    <name type="scientific">Pseudomonas chlororaphis O6</name>
    <dbReference type="NCBI Taxonomy" id="1037915"/>
    <lineage>
        <taxon>Bacteria</taxon>
        <taxon>Pseudomonadati</taxon>
        <taxon>Pseudomonadota</taxon>
        <taxon>Gammaproteobacteria</taxon>
        <taxon>Pseudomonadales</taxon>
        <taxon>Pseudomonadaceae</taxon>
        <taxon>Pseudomonas</taxon>
    </lineage>
</organism>